<proteinExistence type="predicted"/>
<comment type="caution">
    <text evidence="4">The sequence shown here is derived from an EMBL/GenBank/DDBJ whole genome shotgun (WGS) entry which is preliminary data.</text>
</comment>
<organism evidence="4 5">
    <name type="scientific">Paraburkholderia steynii</name>
    <dbReference type="NCBI Taxonomy" id="1245441"/>
    <lineage>
        <taxon>Bacteria</taxon>
        <taxon>Pseudomonadati</taxon>
        <taxon>Pseudomonadota</taxon>
        <taxon>Betaproteobacteria</taxon>
        <taxon>Burkholderiales</taxon>
        <taxon>Burkholderiaceae</taxon>
        <taxon>Paraburkholderia</taxon>
    </lineage>
</organism>
<dbReference type="SUPFAM" id="SSF55031">
    <property type="entry name" value="Bacterial exopeptidase dimerisation domain"/>
    <property type="match status" value="1"/>
</dbReference>
<evidence type="ECO:0000256" key="2">
    <source>
        <dbReference type="SAM" id="MobiDB-lite"/>
    </source>
</evidence>
<keyword evidence="1" id="KW-0378">Hydrolase</keyword>
<feature type="region of interest" description="Disordered" evidence="2">
    <location>
        <begin position="1"/>
        <end position="32"/>
    </location>
</feature>
<dbReference type="Proteomes" id="UP000294200">
    <property type="component" value="Unassembled WGS sequence"/>
</dbReference>
<accession>A0A4R0XFE4</accession>
<dbReference type="PANTHER" id="PTHR11014">
    <property type="entry name" value="PEPTIDASE M20 FAMILY MEMBER"/>
    <property type="match status" value="1"/>
</dbReference>
<name>A0A4R0XFE4_9BURK</name>
<evidence type="ECO:0000313" key="5">
    <source>
        <dbReference type="Proteomes" id="UP000294200"/>
    </source>
</evidence>
<feature type="domain" description="Peptidase M20 dimerisation" evidence="3">
    <location>
        <begin position="120"/>
        <end position="214"/>
    </location>
</feature>
<dbReference type="AlphaFoldDB" id="A0A4R0XFE4"/>
<dbReference type="Gene3D" id="3.40.630.10">
    <property type="entry name" value="Zn peptidases"/>
    <property type="match status" value="2"/>
</dbReference>
<dbReference type="FunFam" id="3.30.70.360:FF:000001">
    <property type="entry name" value="N-acetyldiaminopimelate deacetylase"/>
    <property type="match status" value="1"/>
</dbReference>
<dbReference type="InterPro" id="IPR011650">
    <property type="entry name" value="Peptidase_M20_dimer"/>
</dbReference>
<evidence type="ECO:0000313" key="4">
    <source>
        <dbReference type="EMBL" id="TCG07902.1"/>
    </source>
</evidence>
<reference evidence="4 5" key="1">
    <citation type="submission" date="2017-02" db="EMBL/GenBank/DDBJ databases">
        <title>Paraburkholderia sophoroidis sp. nov. and Paraburkholderia steynii sp. nov. rhizobial symbionts of the fynbos legume Hypocalyptus sophoroides.</title>
        <authorList>
            <person name="Steenkamp E.T."/>
            <person name="Beukes C.W."/>
            <person name="Van Zyl E."/>
            <person name="Avontuur J."/>
            <person name="Chan W.Y."/>
            <person name="Hassen A."/>
            <person name="Palmer M."/>
            <person name="Mthombeni L."/>
            <person name="Phalane F."/>
            <person name="Sereme K."/>
            <person name="Venter S.N."/>
        </authorList>
    </citation>
    <scope>NUCLEOTIDE SEQUENCE [LARGE SCALE GENOMIC DNA]</scope>
    <source>
        <strain evidence="4 5">HC1.1ba</strain>
    </source>
</reference>
<protein>
    <recommendedName>
        <fullName evidence="3">Peptidase M20 dimerisation domain-containing protein</fullName>
    </recommendedName>
</protein>
<sequence>MTGSPTVRSFDSIRPTGASSDVSSHDIAPTDQIEGPYLPTLIRLRHELHANPELKLEERGTSRRVVAFLEALGVPLRTGLATTGVVATVYGKGRRPEAQGEQLACARIWMRCPRSSTTAAKRFEIRIVGCGGHAPRPHLSIDPIPIACAIVEQLEVLVSRRTNPLDSAVLTVGKIESGASFNVIPETATIHGTSRPLGTTSRNSCNTIARHVAAAHEASVETKFFSGYPCTDNHRDAADFMGQVMQEIVGESDAHLDIPPAMTANGFSFMPQAVRGAYGFIGNGPFAEQGDGAALHSDISLQRLRRPP</sequence>
<dbReference type="EMBL" id="MWML01000051">
    <property type="protein sequence ID" value="TCG07902.1"/>
    <property type="molecule type" value="Genomic_DNA"/>
</dbReference>
<evidence type="ECO:0000259" key="3">
    <source>
        <dbReference type="Pfam" id="PF07687"/>
    </source>
</evidence>
<gene>
    <name evidence="4" type="ORF">BZM27_16265</name>
</gene>
<dbReference type="SUPFAM" id="SSF53187">
    <property type="entry name" value="Zn-dependent exopeptidases"/>
    <property type="match status" value="1"/>
</dbReference>
<dbReference type="Gene3D" id="3.30.70.360">
    <property type="match status" value="1"/>
</dbReference>
<dbReference type="GO" id="GO:0019877">
    <property type="term" value="P:diaminopimelate biosynthetic process"/>
    <property type="evidence" value="ECO:0007669"/>
    <property type="project" value="UniProtKB-ARBA"/>
</dbReference>
<dbReference type="Pfam" id="PF07687">
    <property type="entry name" value="M20_dimer"/>
    <property type="match status" value="1"/>
</dbReference>
<keyword evidence="5" id="KW-1185">Reference proteome</keyword>
<dbReference type="InterPro" id="IPR017439">
    <property type="entry name" value="Amidohydrolase"/>
</dbReference>
<dbReference type="GO" id="GO:0050118">
    <property type="term" value="F:N-acetyldiaminopimelate deacetylase activity"/>
    <property type="evidence" value="ECO:0007669"/>
    <property type="project" value="UniProtKB-ARBA"/>
</dbReference>
<dbReference type="PANTHER" id="PTHR11014:SF63">
    <property type="entry name" value="METALLOPEPTIDASE, PUTATIVE (AFU_ORTHOLOGUE AFUA_6G09600)-RELATED"/>
    <property type="match status" value="1"/>
</dbReference>
<evidence type="ECO:0000256" key="1">
    <source>
        <dbReference type="ARBA" id="ARBA00022801"/>
    </source>
</evidence>
<dbReference type="InterPro" id="IPR036264">
    <property type="entry name" value="Bact_exopeptidase_dim_dom"/>
</dbReference>